<dbReference type="OMA" id="YITRTEM"/>
<evidence type="ECO:0000256" key="3">
    <source>
        <dbReference type="ARBA" id="ARBA00022837"/>
    </source>
</evidence>
<dbReference type="Proteomes" id="UP000008672">
    <property type="component" value="Unassembled WGS sequence"/>
</dbReference>
<dbReference type="GO" id="GO:0005509">
    <property type="term" value="F:calcium ion binding"/>
    <property type="evidence" value="ECO:0007669"/>
    <property type="project" value="InterPro"/>
</dbReference>
<protein>
    <submittedName>
        <fullName evidence="5">Si:ch211-245j22.3</fullName>
    </submittedName>
</protein>
<dbReference type="eggNOG" id="KOG0044">
    <property type="taxonomic scope" value="Eukaryota"/>
</dbReference>
<dbReference type="HOGENOM" id="CLU_072366_5_1_1"/>
<evidence type="ECO:0000313" key="5">
    <source>
        <dbReference type="Ensembl" id="ENSLACP00000008679.1"/>
    </source>
</evidence>
<dbReference type="SUPFAM" id="SSF47473">
    <property type="entry name" value="EF-hand"/>
    <property type="match status" value="1"/>
</dbReference>
<dbReference type="PANTHER" id="PTHR23055:SF85">
    <property type="entry name" value="SI:CH211-245J22.3"/>
    <property type="match status" value="1"/>
</dbReference>
<dbReference type="AlphaFoldDB" id="H3AGA8"/>
<evidence type="ECO:0000259" key="4">
    <source>
        <dbReference type="PROSITE" id="PS50222"/>
    </source>
</evidence>
<dbReference type="InterPro" id="IPR011992">
    <property type="entry name" value="EF-hand-dom_pair"/>
</dbReference>
<dbReference type="Pfam" id="PF13499">
    <property type="entry name" value="EF-hand_7"/>
    <property type="match status" value="1"/>
</dbReference>
<evidence type="ECO:0000313" key="6">
    <source>
        <dbReference type="Proteomes" id="UP000008672"/>
    </source>
</evidence>
<keyword evidence="2" id="KW-0677">Repeat</keyword>
<evidence type="ECO:0000256" key="1">
    <source>
        <dbReference type="ARBA" id="ARBA00022723"/>
    </source>
</evidence>
<dbReference type="Ensembl" id="ENSLACT00000008747.1">
    <property type="protein sequence ID" value="ENSLACP00000008679.1"/>
    <property type="gene ID" value="ENSLACG00000007673.1"/>
</dbReference>
<reference evidence="5" key="2">
    <citation type="submission" date="2025-08" db="UniProtKB">
        <authorList>
            <consortium name="Ensembl"/>
        </authorList>
    </citation>
    <scope>IDENTIFICATION</scope>
</reference>
<dbReference type="InterPro" id="IPR018247">
    <property type="entry name" value="EF_Hand_1_Ca_BS"/>
</dbReference>
<accession>H3AGA8</accession>
<sequence>FNTVFFPQDGIVDFREYVTAISMLIQGTPEEKLRWSFKLYDKDKDGSITRSEMLEIMQAVYKMSLAASLTKVDPLTAEECTNRIFVRLDKDKDAVINLQEFTEGALDDEWIRKML</sequence>
<dbReference type="PROSITE" id="PS50222">
    <property type="entry name" value="EF_HAND_2"/>
    <property type="match status" value="1"/>
</dbReference>
<dbReference type="InterPro" id="IPR002048">
    <property type="entry name" value="EF_hand_dom"/>
</dbReference>
<dbReference type="GeneTree" id="ENSGT00940000166645"/>
<reference evidence="6" key="1">
    <citation type="submission" date="2011-08" db="EMBL/GenBank/DDBJ databases">
        <title>The draft genome of Latimeria chalumnae.</title>
        <authorList>
            <person name="Di Palma F."/>
            <person name="Alfoldi J."/>
            <person name="Johnson J."/>
            <person name="Berlin A."/>
            <person name="Gnerre S."/>
            <person name="Jaffe D."/>
            <person name="MacCallum I."/>
            <person name="Young S."/>
            <person name="Walker B.J."/>
            <person name="Lander E."/>
            <person name="Lindblad-Toh K."/>
        </authorList>
    </citation>
    <scope>NUCLEOTIDE SEQUENCE [LARGE SCALE GENOMIC DNA]</scope>
    <source>
        <strain evidence="6">Wild caught</strain>
    </source>
</reference>
<feature type="domain" description="EF-hand" evidence="4">
    <location>
        <begin position="28"/>
        <end position="63"/>
    </location>
</feature>
<dbReference type="EMBL" id="AFYH01145213">
    <property type="status" value="NOT_ANNOTATED_CDS"/>
    <property type="molecule type" value="Genomic_DNA"/>
</dbReference>
<dbReference type="InParanoid" id="H3AGA8"/>
<keyword evidence="6" id="KW-1185">Reference proteome</keyword>
<dbReference type="Gene3D" id="1.10.238.10">
    <property type="entry name" value="EF-hand"/>
    <property type="match status" value="1"/>
</dbReference>
<evidence type="ECO:0000256" key="2">
    <source>
        <dbReference type="ARBA" id="ARBA00022737"/>
    </source>
</evidence>
<dbReference type="SMART" id="SM00054">
    <property type="entry name" value="EFh"/>
    <property type="match status" value="2"/>
</dbReference>
<dbReference type="EMBL" id="AFYH01145214">
    <property type="status" value="NOT_ANNOTATED_CDS"/>
    <property type="molecule type" value="Genomic_DNA"/>
</dbReference>
<dbReference type="PRINTS" id="PR00450">
    <property type="entry name" value="RECOVERIN"/>
</dbReference>
<organism evidence="5 6">
    <name type="scientific">Latimeria chalumnae</name>
    <name type="common">Coelacanth</name>
    <dbReference type="NCBI Taxonomy" id="7897"/>
    <lineage>
        <taxon>Eukaryota</taxon>
        <taxon>Metazoa</taxon>
        <taxon>Chordata</taxon>
        <taxon>Craniata</taxon>
        <taxon>Vertebrata</taxon>
        <taxon>Euteleostomi</taxon>
        <taxon>Coelacanthiformes</taxon>
        <taxon>Coelacanthidae</taxon>
        <taxon>Latimeria</taxon>
    </lineage>
</organism>
<dbReference type="PROSITE" id="PS00018">
    <property type="entry name" value="EF_HAND_1"/>
    <property type="match status" value="1"/>
</dbReference>
<name>H3AGA8_LATCH</name>
<dbReference type="EMBL" id="AFYH01145215">
    <property type="status" value="NOT_ANNOTATED_CDS"/>
    <property type="molecule type" value="Genomic_DNA"/>
</dbReference>
<keyword evidence="1" id="KW-0479">Metal-binding</keyword>
<proteinExistence type="predicted"/>
<dbReference type="CDD" id="cd00051">
    <property type="entry name" value="EFh"/>
    <property type="match status" value="1"/>
</dbReference>
<dbReference type="InterPro" id="IPR028846">
    <property type="entry name" value="Recoverin"/>
</dbReference>
<reference evidence="5" key="3">
    <citation type="submission" date="2025-09" db="UniProtKB">
        <authorList>
            <consortium name="Ensembl"/>
        </authorList>
    </citation>
    <scope>IDENTIFICATION</scope>
</reference>
<dbReference type="PANTHER" id="PTHR23055">
    <property type="entry name" value="CALCIUM BINDING PROTEINS"/>
    <property type="match status" value="1"/>
</dbReference>
<dbReference type="STRING" id="7897.ENSLACP00000008679"/>
<keyword evidence="3" id="KW-0106">Calcium</keyword>